<dbReference type="EMBL" id="CM029050">
    <property type="protein sequence ID" value="KAG2564880.1"/>
    <property type="molecule type" value="Genomic_DNA"/>
</dbReference>
<accession>A0A8T0PT73</accession>
<dbReference type="AlphaFoldDB" id="A0A8T0PT73"/>
<keyword evidence="3" id="KW-1185">Reference proteome</keyword>
<evidence type="ECO:0000313" key="3">
    <source>
        <dbReference type="Proteomes" id="UP000823388"/>
    </source>
</evidence>
<feature type="region of interest" description="Disordered" evidence="1">
    <location>
        <begin position="1"/>
        <end position="159"/>
    </location>
</feature>
<evidence type="ECO:0000313" key="2">
    <source>
        <dbReference type="EMBL" id="KAG2564880.1"/>
    </source>
</evidence>
<name>A0A8T0PT73_PANVG</name>
<dbReference type="Proteomes" id="UP000823388">
    <property type="component" value="Chromosome 7N"/>
</dbReference>
<proteinExistence type="predicted"/>
<organism evidence="2 3">
    <name type="scientific">Panicum virgatum</name>
    <name type="common">Blackwell switchgrass</name>
    <dbReference type="NCBI Taxonomy" id="38727"/>
    <lineage>
        <taxon>Eukaryota</taxon>
        <taxon>Viridiplantae</taxon>
        <taxon>Streptophyta</taxon>
        <taxon>Embryophyta</taxon>
        <taxon>Tracheophyta</taxon>
        <taxon>Spermatophyta</taxon>
        <taxon>Magnoliopsida</taxon>
        <taxon>Liliopsida</taxon>
        <taxon>Poales</taxon>
        <taxon>Poaceae</taxon>
        <taxon>PACMAD clade</taxon>
        <taxon>Panicoideae</taxon>
        <taxon>Panicodae</taxon>
        <taxon>Paniceae</taxon>
        <taxon>Panicinae</taxon>
        <taxon>Panicum</taxon>
        <taxon>Panicum sect. Hiantes</taxon>
    </lineage>
</organism>
<sequence>MAPDDGDQTNRAKQNAAHTGRVSGGGHAPGAGSSRTQRPWMACALRMEEAAAAAHSFRRRAPLRGNGTSALPARSATRISQGARKPAATGMERQGEGGGDLGGRRHQRVKRSRSATGTPPIGSPAPRRGGANDGDRSGGDGGGREVRSPGGAAAEGGDQ</sequence>
<feature type="compositionally biased region" description="Basic and acidic residues" evidence="1">
    <location>
        <begin position="133"/>
        <end position="147"/>
    </location>
</feature>
<protein>
    <submittedName>
        <fullName evidence="2">Uncharacterized protein</fullName>
    </submittedName>
</protein>
<reference evidence="2" key="1">
    <citation type="submission" date="2020-05" db="EMBL/GenBank/DDBJ databases">
        <title>WGS assembly of Panicum virgatum.</title>
        <authorList>
            <person name="Lovell J.T."/>
            <person name="Jenkins J."/>
            <person name="Shu S."/>
            <person name="Juenger T.E."/>
            <person name="Schmutz J."/>
        </authorList>
    </citation>
    <scope>NUCLEOTIDE SEQUENCE</scope>
    <source>
        <strain evidence="2">AP13</strain>
    </source>
</reference>
<comment type="caution">
    <text evidence="2">The sequence shown here is derived from an EMBL/GenBank/DDBJ whole genome shotgun (WGS) entry which is preliminary data.</text>
</comment>
<feature type="compositionally biased region" description="Low complexity" evidence="1">
    <location>
        <begin position="42"/>
        <end position="55"/>
    </location>
</feature>
<evidence type="ECO:0000256" key="1">
    <source>
        <dbReference type="SAM" id="MobiDB-lite"/>
    </source>
</evidence>
<feature type="compositionally biased region" description="Basic residues" evidence="1">
    <location>
        <begin position="104"/>
        <end position="113"/>
    </location>
</feature>
<gene>
    <name evidence="2" type="ORF">PVAP13_7NG010478</name>
</gene>